<gene>
    <name evidence="4" type="ORF">ACD661_16550</name>
</gene>
<keyword evidence="5" id="KW-1185">Reference proteome</keyword>
<evidence type="ECO:0000313" key="5">
    <source>
        <dbReference type="Proteomes" id="UP001615550"/>
    </source>
</evidence>
<dbReference type="PANTHER" id="PTHR39576">
    <property type="entry name" value="ATTACHING AND EFFACING PROTEIN HOMOLOG-RELATED-RELATED"/>
    <property type="match status" value="1"/>
</dbReference>
<dbReference type="CDD" id="cd00102">
    <property type="entry name" value="IPT"/>
    <property type="match status" value="1"/>
</dbReference>
<dbReference type="Pfam" id="PF21764">
    <property type="entry name" value="Invasin_D4"/>
    <property type="match status" value="1"/>
</dbReference>
<proteinExistence type="inferred from homology"/>
<comment type="caution">
    <text evidence="4">The sequence shown here is derived from an EMBL/GenBank/DDBJ whole genome shotgun (WGS) entry which is preliminary data.</text>
</comment>
<dbReference type="Gene3D" id="2.60.40.10">
    <property type="entry name" value="Immunoglobulins"/>
    <property type="match status" value="6"/>
</dbReference>
<dbReference type="EMBL" id="JBGORX010000014">
    <property type="protein sequence ID" value="MFJ1270167.1"/>
    <property type="molecule type" value="Genomic_DNA"/>
</dbReference>
<dbReference type="PROSITE" id="PS51127">
    <property type="entry name" value="BIG1"/>
    <property type="match status" value="4"/>
</dbReference>
<dbReference type="Pfam" id="PF02369">
    <property type="entry name" value="Big_1"/>
    <property type="match status" value="1"/>
</dbReference>
<dbReference type="InterPro" id="IPR002909">
    <property type="entry name" value="IPT_dom"/>
</dbReference>
<dbReference type="SUPFAM" id="SSF81296">
    <property type="entry name" value="E set domains"/>
    <property type="match status" value="1"/>
</dbReference>
<evidence type="ECO:0000313" key="4">
    <source>
        <dbReference type="EMBL" id="MFJ1270167.1"/>
    </source>
</evidence>
<feature type="domain" description="Cadherin" evidence="2">
    <location>
        <begin position="647"/>
        <end position="774"/>
    </location>
</feature>
<feature type="domain" description="Big-1" evidence="3">
    <location>
        <begin position="739"/>
        <end position="839"/>
    </location>
</feature>
<evidence type="ECO:0000259" key="3">
    <source>
        <dbReference type="PROSITE" id="PS51127"/>
    </source>
</evidence>
<feature type="domain" description="Big-1" evidence="3">
    <location>
        <begin position="633"/>
        <end position="733"/>
    </location>
</feature>
<feature type="domain" description="Big-1" evidence="3">
    <location>
        <begin position="846"/>
        <end position="945"/>
    </location>
</feature>
<dbReference type="SUPFAM" id="SSF49373">
    <property type="entry name" value="Invasin/intimin cell-adhesion fragments"/>
    <property type="match status" value="6"/>
</dbReference>
<feature type="domain" description="Big-1" evidence="3">
    <location>
        <begin position="530"/>
        <end position="625"/>
    </location>
</feature>
<sequence>MLVYDIVIYLLVGIGCIDRMLVDKLMKEQGKGLIAHWFSKATLANKNYWRRFIAILLIYSHSNHLFAAAIIPNTAHQSAATSITQQDRTGPANTPVSVGSWTPLLNYAQTGNLNNLSLTSQQLGLLGPIRWGVKYSDLTGTYVNAQYILPLSEHLALGALGEYGANQYRINGTLGYGFSPISQIKFTAERLSQRLPFQFDSGPIDSRVHQDAYGIRLQRVFNGSVLQGLNWGGYSADARSKDLKPLVFMSNGTNCGGFLSDLHCINYRHLAGGLSKGLDAGIDFLLSPLTLISTSLYYDQVHYRTVFSSASSENRHGMGGGIRLNQLLGDHLKLNAEFSVRKIYDTYQARLSWLPSFQKMRGGMELTFFGQHVASHNATPDNNSVGLQVSFLADGRTRYDERYQWGSQRLSELTQSIMTPAVKLNQVLVVSEQVTRFLAATIVGITPNNGPLSGGNTVTILGSNFVPGVLVFFDSQLANNVQVHSSSRISAVVPAGHTANEAVYVAVSNPDSQSSLFPKGYTYLAPSANTITVVSGSGQSTAIGSVFSKELIAKVSDSYGNPVSGVTVTFAATGSEASASLSPPMVITDSDGRASITATANAKPGSYTVLATVEGVRGSVVFNLTNNPGAGASIEILGDSSMETSVGTDFSQLTVLVKDSDDNVVPNRSVKFTVMSDASGASATFTTSNPASTLANGQASVIAKANTIPGTYTVTAALTDEPSISTSYTLTNNPGAVASIEILGDSSLETSVGTDFSQLTVLVKDSDNNVVPNTSVKFTAMSDVSGASATFTTANPASTLTNGQASVTAKANTISGTYTVTAALTDEPSISTSYTLTNNPGAAASIEILGNSSLETSVGTDFSQITVLVKDSDHNVVPNTSVKFTSTSDASAASATFITANPTNTLTNGEASVTAQANTKSGTYTVTATLTDEPSISTSYTLTNNPGTAAVISMVSGSEQSAAVDTAFSAALVAKVTDSHGNAVPAVLVQFTSKGSTAGAMFTTPNPLSTTTNGQASVMAKANTVLGSYTVVAKATGVTTPASFTLTNDAITGVTANGTTFASDAGFPTTGFSGAQFTINLASGAPEKYTWTSSASSWANVSNGVVKFNSGSKPTNGSVTITATPETSVAGGASIIYQFNLTRWFVNNGDTIQTQTEATNYCTGKGYDLSAASLLTSVINYDEGLYGDQSIGNLYGEWGGPSSRAGMGSGVYVGSGWQSLYYWSSTIDTSSGKPVNVDLNDGNAGAQTATFFRRVVCVASI</sequence>
<protein>
    <submittedName>
        <fullName evidence="4">Ig-like domain-containing protein</fullName>
    </submittedName>
</protein>
<dbReference type="PANTHER" id="PTHR39576:SF2">
    <property type="entry name" value="ATTACHING AND EFFACING PROTEIN HOMOLOG-RELATED"/>
    <property type="match status" value="1"/>
</dbReference>
<dbReference type="SMART" id="SM00634">
    <property type="entry name" value="BID_1"/>
    <property type="match status" value="5"/>
</dbReference>
<dbReference type="InterPro" id="IPR003344">
    <property type="entry name" value="Big_1_dom"/>
</dbReference>
<comment type="similarity">
    <text evidence="1">Belongs to the intimin/invasin family.</text>
</comment>
<dbReference type="PROSITE" id="PS50268">
    <property type="entry name" value="CADHERIN_2"/>
    <property type="match status" value="1"/>
</dbReference>
<dbReference type="InterPro" id="IPR051715">
    <property type="entry name" value="Intimin-Invasin_domain"/>
</dbReference>
<evidence type="ECO:0000259" key="2">
    <source>
        <dbReference type="PROSITE" id="PS50268"/>
    </source>
</evidence>
<dbReference type="Gene3D" id="2.60.40.1080">
    <property type="match status" value="1"/>
</dbReference>
<dbReference type="RefSeq" id="WP_400188951.1">
    <property type="nucleotide sequence ID" value="NZ_JBGORX010000014.1"/>
</dbReference>
<reference evidence="4 5" key="1">
    <citation type="submission" date="2024-08" db="EMBL/GenBank/DDBJ databases">
        <title>Draft Genome Sequence of Legionella lytica strain DSB2004, Isolated From a Fire Sprinkler System.</title>
        <authorList>
            <person name="Everhart A.D."/>
            <person name="Kidane D.T."/>
            <person name="Farone A.L."/>
            <person name="Farone M.B."/>
        </authorList>
    </citation>
    <scope>NUCLEOTIDE SEQUENCE [LARGE SCALE GENOMIC DNA]</scope>
    <source>
        <strain evidence="4 5">DSB2004</strain>
    </source>
</reference>
<dbReference type="InterPro" id="IPR002126">
    <property type="entry name" value="Cadherin-like_dom"/>
</dbReference>
<dbReference type="SMART" id="SM00429">
    <property type="entry name" value="IPT"/>
    <property type="match status" value="1"/>
</dbReference>
<dbReference type="Proteomes" id="UP001615550">
    <property type="component" value="Unassembled WGS sequence"/>
</dbReference>
<dbReference type="InterPro" id="IPR013783">
    <property type="entry name" value="Ig-like_fold"/>
</dbReference>
<dbReference type="InterPro" id="IPR016186">
    <property type="entry name" value="C-type_lectin-like/link_sf"/>
</dbReference>
<evidence type="ECO:0000256" key="1">
    <source>
        <dbReference type="ARBA" id="ARBA00010116"/>
    </source>
</evidence>
<dbReference type="InterPro" id="IPR014756">
    <property type="entry name" value="Ig_E-set"/>
</dbReference>
<name>A0ABW8DD97_9GAMM</name>
<dbReference type="InterPro" id="IPR008964">
    <property type="entry name" value="Invasin/intimin_cell_adhesion"/>
</dbReference>
<dbReference type="InterPro" id="IPR048658">
    <property type="entry name" value="Invasin_D4"/>
</dbReference>
<organism evidence="4 5">
    <name type="scientific">Legionella lytica</name>
    <dbReference type="NCBI Taxonomy" id="96232"/>
    <lineage>
        <taxon>Bacteria</taxon>
        <taxon>Pseudomonadati</taxon>
        <taxon>Pseudomonadota</taxon>
        <taxon>Gammaproteobacteria</taxon>
        <taxon>Legionellales</taxon>
        <taxon>Legionellaceae</taxon>
        <taxon>Legionella</taxon>
    </lineage>
</organism>
<dbReference type="Pfam" id="PF01833">
    <property type="entry name" value="TIG"/>
    <property type="match status" value="1"/>
</dbReference>
<accession>A0ABW8DD97</accession>
<dbReference type="Gene3D" id="3.10.100.10">
    <property type="entry name" value="Mannose-Binding Protein A, subunit A"/>
    <property type="match status" value="1"/>
</dbReference>